<reference evidence="1 2" key="1">
    <citation type="submission" date="2016-11" db="EMBL/GenBank/DDBJ databases">
        <authorList>
            <consortium name="Pathogen Informatics"/>
        </authorList>
    </citation>
    <scope>NUCLEOTIDE SEQUENCE [LARGE SCALE GENOMIC DNA]</scope>
    <source>
        <strain evidence="1 2">911</strain>
    </source>
</reference>
<dbReference type="AlphaFoldDB" id="A0A1U2D8E3"/>
<name>A0A1U2D8E3_9MYCO</name>
<dbReference type="Proteomes" id="UP000190074">
    <property type="component" value="Unassembled WGS sequence"/>
</dbReference>
<dbReference type="EMBL" id="FVGW01000004">
    <property type="protein sequence ID" value="SKM04099.1"/>
    <property type="molecule type" value="Genomic_DNA"/>
</dbReference>
<sequence>MFDPLFQAFEHWNSLPSHPTLTRQFRTVYVNMLLALPGCVDGAKNGIHRDIKTHGLIVNRWMKGTQLAWIRTTSNHWLGIVEVPTTSGNGWSEIAMRLWLPPATFQATKPPDVHL</sequence>
<proteinExistence type="predicted"/>
<gene>
    <name evidence="1" type="ORF">SAMEA2259716_02400</name>
</gene>
<evidence type="ECO:0000313" key="1">
    <source>
        <dbReference type="EMBL" id="SKM04099.1"/>
    </source>
</evidence>
<accession>A0A1U2D8E3</accession>
<protein>
    <submittedName>
        <fullName evidence="1">Uncharacterized protein</fullName>
    </submittedName>
</protein>
<organism evidence="1 2">
    <name type="scientific">Mycobacteroides abscessus subsp. massiliense</name>
    <dbReference type="NCBI Taxonomy" id="1962118"/>
    <lineage>
        <taxon>Bacteria</taxon>
        <taxon>Bacillati</taxon>
        <taxon>Actinomycetota</taxon>
        <taxon>Actinomycetes</taxon>
        <taxon>Mycobacteriales</taxon>
        <taxon>Mycobacteriaceae</taxon>
        <taxon>Mycobacteroides</taxon>
        <taxon>Mycobacteroides abscessus</taxon>
    </lineage>
</organism>
<evidence type="ECO:0000313" key="2">
    <source>
        <dbReference type="Proteomes" id="UP000190074"/>
    </source>
</evidence>